<dbReference type="OrthoDB" id="2040589at2"/>
<evidence type="ECO:0008006" key="6">
    <source>
        <dbReference type="Google" id="ProtNLM"/>
    </source>
</evidence>
<feature type="region of interest" description="Disordered" evidence="1">
    <location>
        <begin position="301"/>
        <end position="326"/>
    </location>
</feature>
<keyword evidence="2" id="KW-0472">Membrane</keyword>
<gene>
    <name evidence="4" type="ORF">SAMN02745178_00251</name>
</gene>
<evidence type="ECO:0000256" key="1">
    <source>
        <dbReference type="SAM" id="MobiDB-lite"/>
    </source>
</evidence>
<evidence type="ECO:0000313" key="4">
    <source>
        <dbReference type="EMBL" id="SKA74038.1"/>
    </source>
</evidence>
<dbReference type="AlphaFoldDB" id="A0A1T4WAH3"/>
<feature type="transmembrane region" description="Helical" evidence="2">
    <location>
        <begin position="242"/>
        <end position="264"/>
    </location>
</feature>
<feature type="signal peptide" evidence="3">
    <location>
        <begin position="1"/>
        <end position="28"/>
    </location>
</feature>
<proteinExistence type="predicted"/>
<feature type="compositionally biased region" description="Gly residues" evidence="1">
    <location>
        <begin position="316"/>
        <end position="326"/>
    </location>
</feature>
<keyword evidence="3" id="KW-0732">Signal</keyword>
<keyword evidence="5" id="KW-1185">Reference proteome</keyword>
<feature type="chain" id="PRO_5012798070" description="SipW-cognate class signal peptide" evidence="3">
    <location>
        <begin position="29"/>
        <end position="391"/>
    </location>
</feature>
<keyword evidence="2" id="KW-1133">Transmembrane helix</keyword>
<dbReference type="Proteomes" id="UP000190286">
    <property type="component" value="Unassembled WGS sequence"/>
</dbReference>
<organism evidence="4 5">
    <name type="scientific">Gemmiger formicilis</name>
    <dbReference type="NCBI Taxonomy" id="745368"/>
    <lineage>
        <taxon>Bacteria</taxon>
        <taxon>Bacillati</taxon>
        <taxon>Bacillota</taxon>
        <taxon>Clostridia</taxon>
        <taxon>Eubacteriales</taxon>
        <taxon>Gemmiger</taxon>
    </lineage>
</organism>
<dbReference type="GeneID" id="93336750"/>
<dbReference type="RefSeq" id="WP_078783265.1">
    <property type="nucleotide sequence ID" value="NZ_FUYF01000001.1"/>
</dbReference>
<sequence length="391" mass="41707">MKMNFLRRLALLCAVLTCGMLLALPAAAAEADAPYAEDGDMDYIRSYVVTVDPREDGSVDITYDIDWQVIDGDKTDYLSWVKIGLANSSVDELTPLTDTISDLQYTSDGGSYAKVVFRHRYYAPDVAAANGGESSVHFAFSVHQSHLFTKNDDGTANFAFTPGWFDDLSVENMQVRWHNYDGFVADNTGVDGDYLTWDFGAMGHGQQAMVHVTVPVTNAAAFDPGAAMTTDDYDSGEDLDEIIGVLATVIVILLAIAIIIIAIASQSPEWGGGFGSGIDPDDWFWYTNGVHTIRCARSAPPPSGYHRTDPPPEFRAGGGKTRGGGVSRHHSNHSGCASSCACACASSCACACACAGGGRAGCSVKDFYTVKLPKKSVGADACIGPETEDKR</sequence>
<name>A0A1T4WAH3_9FIRM</name>
<protein>
    <recommendedName>
        <fullName evidence="6">SipW-cognate class signal peptide</fullName>
    </recommendedName>
</protein>
<evidence type="ECO:0000256" key="3">
    <source>
        <dbReference type="SAM" id="SignalP"/>
    </source>
</evidence>
<reference evidence="4 5" key="1">
    <citation type="submission" date="2017-02" db="EMBL/GenBank/DDBJ databases">
        <authorList>
            <person name="Peterson S.W."/>
        </authorList>
    </citation>
    <scope>NUCLEOTIDE SEQUENCE [LARGE SCALE GENOMIC DNA]</scope>
    <source>
        <strain evidence="4 5">ATCC 27749</strain>
    </source>
</reference>
<evidence type="ECO:0000256" key="2">
    <source>
        <dbReference type="SAM" id="Phobius"/>
    </source>
</evidence>
<accession>A0A1T4WAH3</accession>
<evidence type="ECO:0000313" key="5">
    <source>
        <dbReference type="Proteomes" id="UP000190286"/>
    </source>
</evidence>
<dbReference type="EMBL" id="FUYF01000001">
    <property type="protein sequence ID" value="SKA74038.1"/>
    <property type="molecule type" value="Genomic_DNA"/>
</dbReference>
<dbReference type="STRING" id="745368.SAMN02745178_00251"/>
<keyword evidence="2" id="KW-0812">Transmembrane</keyword>